<evidence type="ECO:0000256" key="5">
    <source>
        <dbReference type="PIRSR" id="PIRSR015582-1"/>
    </source>
</evidence>
<dbReference type="GO" id="GO:0016829">
    <property type="term" value="F:lyase activity"/>
    <property type="evidence" value="ECO:0007669"/>
    <property type="project" value="UniProtKB-KW"/>
</dbReference>
<dbReference type="AlphaFoldDB" id="A0A1I1J409"/>
<evidence type="ECO:0000313" key="9">
    <source>
        <dbReference type="Proteomes" id="UP000231644"/>
    </source>
</evidence>
<dbReference type="Pfam" id="PF03328">
    <property type="entry name" value="HpcH_HpaI"/>
    <property type="match status" value="1"/>
</dbReference>
<accession>A0A1I1J409</accession>
<evidence type="ECO:0000256" key="6">
    <source>
        <dbReference type="PIRSR" id="PIRSR015582-2"/>
    </source>
</evidence>
<dbReference type="GO" id="GO:0000287">
    <property type="term" value="F:magnesium ion binding"/>
    <property type="evidence" value="ECO:0007669"/>
    <property type="project" value="TreeGrafter"/>
</dbReference>
<feature type="domain" description="HpcH/HpaI aldolase/citrate lyase" evidence="7">
    <location>
        <begin position="8"/>
        <end position="207"/>
    </location>
</feature>
<dbReference type="PANTHER" id="PTHR32308">
    <property type="entry name" value="LYASE BETA SUBUNIT, PUTATIVE (AFU_ORTHOLOGUE AFUA_4G13030)-RELATED"/>
    <property type="match status" value="1"/>
</dbReference>
<dbReference type="PANTHER" id="PTHR32308:SF10">
    <property type="entry name" value="CITRATE LYASE SUBUNIT BETA"/>
    <property type="match status" value="1"/>
</dbReference>
<dbReference type="InterPro" id="IPR005000">
    <property type="entry name" value="Aldolase/citrate-lyase_domain"/>
</dbReference>
<evidence type="ECO:0000256" key="3">
    <source>
        <dbReference type="ARBA" id="ARBA00022723"/>
    </source>
</evidence>
<comment type="cofactor">
    <cofactor evidence="1">
        <name>Mg(2+)</name>
        <dbReference type="ChEBI" id="CHEBI:18420"/>
    </cofactor>
</comment>
<dbReference type="STRING" id="517719.SAMN05421762_0876"/>
<keyword evidence="4 6" id="KW-0460">Magnesium</keyword>
<dbReference type="InterPro" id="IPR011206">
    <property type="entry name" value="Citrate_lyase_beta/mcl1/mcl2"/>
</dbReference>
<keyword evidence="3 6" id="KW-0479">Metal-binding</keyword>
<sequence length="269" mass="27763">MDKIAFPLFLPGLRMDRFDKAASAGADAVILDLEDAVAAAQKDEARAAIVAHMADARPGMPVILRINASDTDWHAADLKACAALPLAGVMLAKAERAEDCIRVAKATGKPVIALIETALGLHNAVAIAGASVRIAFGSIDYAADLGMAHARDSLLAARSALVLAARLGGQVAPWDGVTTDLKDAQVITGDARHALQLGFGGKLLIHPSQIAPARQGFAPAADDIAWARRVVAAAQVDGSAVKLDGAMVDAPVIKRAQAILARARAEDVA</sequence>
<dbReference type="Proteomes" id="UP000231644">
    <property type="component" value="Unassembled WGS sequence"/>
</dbReference>
<dbReference type="EMBL" id="FOLX01000001">
    <property type="protein sequence ID" value="SFC42762.1"/>
    <property type="molecule type" value="Genomic_DNA"/>
</dbReference>
<keyword evidence="8" id="KW-0456">Lyase</keyword>
<feature type="binding site" evidence="5">
    <location>
        <position position="65"/>
    </location>
    <ligand>
        <name>substrate</name>
    </ligand>
</feature>
<dbReference type="RefSeq" id="WP_093450838.1">
    <property type="nucleotide sequence ID" value="NZ_FNZG01000002.1"/>
</dbReference>
<dbReference type="OrthoDB" id="9800547at2"/>
<evidence type="ECO:0000313" key="8">
    <source>
        <dbReference type="EMBL" id="SFC42762.1"/>
    </source>
</evidence>
<feature type="binding site" evidence="5">
    <location>
        <position position="116"/>
    </location>
    <ligand>
        <name>substrate</name>
    </ligand>
</feature>
<dbReference type="GO" id="GO:0006107">
    <property type="term" value="P:oxaloacetate metabolic process"/>
    <property type="evidence" value="ECO:0007669"/>
    <property type="project" value="TreeGrafter"/>
</dbReference>
<keyword evidence="9" id="KW-1185">Reference proteome</keyword>
<feature type="binding site" evidence="6">
    <location>
        <position position="140"/>
    </location>
    <ligand>
        <name>Mg(2+)</name>
        <dbReference type="ChEBI" id="CHEBI:18420"/>
    </ligand>
</feature>
<dbReference type="SUPFAM" id="SSF51621">
    <property type="entry name" value="Phosphoenolpyruvate/pyruvate domain"/>
    <property type="match status" value="1"/>
</dbReference>
<comment type="similarity">
    <text evidence="2">Belongs to the HpcH/HpaI aldolase family.</text>
</comment>
<evidence type="ECO:0000256" key="4">
    <source>
        <dbReference type="ARBA" id="ARBA00022842"/>
    </source>
</evidence>
<evidence type="ECO:0000256" key="2">
    <source>
        <dbReference type="ARBA" id="ARBA00005568"/>
    </source>
</evidence>
<dbReference type="InterPro" id="IPR040442">
    <property type="entry name" value="Pyrv_kinase-like_dom_sf"/>
</dbReference>
<dbReference type="Gene3D" id="3.20.20.60">
    <property type="entry name" value="Phosphoenolpyruvate-binding domains"/>
    <property type="match status" value="1"/>
</dbReference>
<dbReference type="PIRSF" id="PIRSF015582">
    <property type="entry name" value="Cit_lyase_B"/>
    <property type="match status" value="1"/>
</dbReference>
<dbReference type="InterPro" id="IPR015813">
    <property type="entry name" value="Pyrv/PenolPyrv_kinase-like_dom"/>
</dbReference>
<reference evidence="8 9" key="1">
    <citation type="submission" date="2016-10" db="EMBL/GenBank/DDBJ databases">
        <authorList>
            <person name="de Groot N.N."/>
        </authorList>
    </citation>
    <scope>NUCLEOTIDE SEQUENCE [LARGE SCALE GENOMIC DNA]</scope>
    <source>
        <strain evidence="8 9">DSM 29619</strain>
    </source>
</reference>
<evidence type="ECO:0000259" key="7">
    <source>
        <dbReference type="Pfam" id="PF03328"/>
    </source>
</evidence>
<organism evidence="8 9">
    <name type="scientific">Pseudooceanicola nitratireducens</name>
    <dbReference type="NCBI Taxonomy" id="517719"/>
    <lineage>
        <taxon>Bacteria</taxon>
        <taxon>Pseudomonadati</taxon>
        <taxon>Pseudomonadota</taxon>
        <taxon>Alphaproteobacteria</taxon>
        <taxon>Rhodobacterales</taxon>
        <taxon>Paracoccaceae</taxon>
        <taxon>Pseudooceanicola</taxon>
    </lineage>
</organism>
<gene>
    <name evidence="8" type="ORF">SAMN05421762_0876</name>
</gene>
<name>A0A1I1J409_9RHOB</name>
<feature type="binding site" evidence="6">
    <location>
        <position position="116"/>
    </location>
    <ligand>
        <name>Mg(2+)</name>
        <dbReference type="ChEBI" id="CHEBI:18420"/>
    </ligand>
</feature>
<evidence type="ECO:0000256" key="1">
    <source>
        <dbReference type="ARBA" id="ARBA00001946"/>
    </source>
</evidence>
<protein>
    <submittedName>
        <fullName evidence="8">Citrate lyase subunit beta / citryl-CoA lyase</fullName>
    </submittedName>
</protein>
<proteinExistence type="inferred from homology"/>